<dbReference type="Gene3D" id="1.10.260.40">
    <property type="entry name" value="lambda repressor-like DNA-binding domains"/>
    <property type="match status" value="2"/>
</dbReference>
<dbReference type="PANTHER" id="PTHR46558:SF11">
    <property type="entry name" value="HTH-TYPE TRANSCRIPTIONAL REGULATOR XRE"/>
    <property type="match status" value="1"/>
</dbReference>
<dbReference type="PANTHER" id="PTHR46558">
    <property type="entry name" value="TRACRIPTIONAL REGULATORY PROTEIN-RELATED-RELATED"/>
    <property type="match status" value="1"/>
</dbReference>
<evidence type="ECO:0000313" key="3">
    <source>
        <dbReference type="EMBL" id="MCZ0667919.1"/>
    </source>
</evidence>
<dbReference type="AlphaFoldDB" id="A0A9Q4F151"/>
<dbReference type="Proteomes" id="UP001079535">
    <property type="component" value="Unassembled WGS sequence"/>
</dbReference>
<evidence type="ECO:0000259" key="2">
    <source>
        <dbReference type="PROSITE" id="PS50943"/>
    </source>
</evidence>
<feature type="domain" description="HTH cro/C1-type" evidence="2">
    <location>
        <begin position="7"/>
        <end position="59"/>
    </location>
</feature>
<dbReference type="SMART" id="SM00530">
    <property type="entry name" value="HTH_XRE"/>
    <property type="match status" value="2"/>
</dbReference>
<keyword evidence="1" id="KW-0238">DNA-binding</keyword>
<gene>
    <name evidence="3" type="ORF">OZZ17_10235</name>
</gene>
<proteinExistence type="predicted"/>
<name>A0A9Q4F151_MEDGN</name>
<evidence type="ECO:0000256" key="1">
    <source>
        <dbReference type="ARBA" id="ARBA00023125"/>
    </source>
</evidence>
<comment type="caution">
    <text evidence="3">The sequence shown here is derived from an EMBL/GenBank/DDBJ whole genome shotgun (WGS) entry which is preliminary data.</text>
</comment>
<dbReference type="EMBL" id="JAPRAY010000013">
    <property type="protein sequence ID" value="MCZ0667919.1"/>
    <property type="molecule type" value="Genomic_DNA"/>
</dbReference>
<protein>
    <submittedName>
        <fullName evidence="3">Helix-turn-helix transcriptional regulator</fullName>
    </submittedName>
</protein>
<dbReference type="CDD" id="cd00093">
    <property type="entry name" value="HTH_XRE"/>
    <property type="match status" value="2"/>
</dbReference>
<dbReference type="InterPro" id="IPR010982">
    <property type="entry name" value="Lambda_DNA-bd_dom_sf"/>
</dbReference>
<organism evidence="3 4">
    <name type="scientific">Mediterraneibacter gnavus</name>
    <name type="common">Ruminococcus gnavus</name>
    <dbReference type="NCBI Taxonomy" id="33038"/>
    <lineage>
        <taxon>Bacteria</taxon>
        <taxon>Bacillati</taxon>
        <taxon>Bacillota</taxon>
        <taxon>Clostridia</taxon>
        <taxon>Lachnospirales</taxon>
        <taxon>Lachnospiraceae</taxon>
        <taxon>Mediterraneibacter</taxon>
    </lineage>
</organism>
<evidence type="ECO:0000313" key="4">
    <source>
        <dbReference type="Proteomes" id="UP001079535"/>
    </source>
</evidence>
<reference evidence="3" key="1">
    <citation type="submission" date="2022-11" db="EMBL/GenBank/DDBJ databases">
        <title>Temperate bacteriophages infecting mucin-degrading bacterium Ruminococcus gnavus from the human gut.</title>
        <authorList>
            <person name="Buttimer C."/>
        </authorList>
    </citation>
    <scope>NUCLEOTIDE SEQUENCE</scope>
    <source>
        <strain evidence="3">CCUG 49994</strain>
    </source>
</reference>
<feature type="domain" description="HTH cro/C1-type" evidence="2">
    <location>
        <begin position="85"/>
        <end position="137"/>
    </location>
</feature>
<dbReference type="Pfam" id="PF01381">
    <property type="entry name" value="HTH_3"/>
    <property type="match status" value="1"/>
</dbReference>
<dbReference type="PROSITE" id="PS50943">
    <property type="entry name" value="HTH_CROC1"/>
    <property type="match status" value="2"/>
</dbReference>
<sequence>MTLKERIKSLADAEGISLPVLESKLGFGNSTIVKWDKSTPNAEKLNKVAQYFNVTMDYLLNGDSFDDDSDLNNRDKKVMTTYDVISELCKKRNLAITSLERELGFGRGSIGKLRTGNTTLERLQKIADYFGVSVNYLTTGKEPETQIVTDKSSLTKRDTKQIEAILSDTEALLKQDGLMFDGDPASPEAIDSILSAMRIGMEMAKQKNKEKYTPKKYKKD</sequence>
<dbReference type="SUPFAM" id="SSF47413">
    <property type="entry name" value="lambda repressor-like DNA-binding domains"/>
    <property type="match status" value="2"/>
</dbReference>
<dbReference type="InterPro" id="IPR001387">
    <property type="entry name" value="Cro/C1-type_HTH"/>
</dbReference>
<dbReference type="RefSeq" id="WP_268803608.1">
    <property type="nucleotide sequence ID" value="NZ_JAPRAY010000013.1"/>
</dbReference>
<dbReference type="GO" id="GO:0003677">
    <property type="term" value="F:DNA binding"/>
    <property type="evidence" value="ECO:0007669"/>
    <property type="project" value="UniProtKB-KW"/>
</dbReference>
<accession>A0A9Q4F151</accession>